<accession>A0ABR3WYV5</accession>
<proteinExistence type="predicted"/>
<feature type="compositionally biased region" description="Basic residues" evidence="1">
    <location>
        <begin position="75"/>
        <end position="84"/>
    </location>
</feature>
<evidence type="ECO:0000256" key="1">
    <source>
        <dbReference type="SAM" id="MobiDB-lite"/>
    </source>
</evidence>
<dbReference type="EMBL" id="JAZHXJ010000206">
    <property type="protein sequence ID" value="KAL1868869.1"/>
    <property type="molecule type" value="Genomic_DNA"/>
</dbReference>
<protein>
    <submittedName>
        <fullName evidence="2">Uncharacterized protein</fullName>
    </submittedName>
</protein>
<evidence type="ECO:0000313" key="3">
    <source>
        <dbReference type="Proteomes" id="UP001586593"/>
    </source>
</evidence>
<feature type="region of interest" description="Disordered" evidence="1">
    <location>
        <begin position="37"/>
        <end position="103"/>
    </location>
</feature>
<feature type="region of interest" description="Disordered" evidence="1">
    <location>
        <begin position="1"/>
        <end position="20"/>
    </location>
</feature>
<name>A0ABR3WYV5_9PEZI</name>
<organism evidence="2 3">
    <name type="scientific">Phialemonium thermophilum</name>
    <dbReference type="NCBI Taxonomy" id="223376"/>
    <lineage>
        <taxon>Eukaryota</taxon>
        <taxon>Fungi</taxon>
        <taxon>Dikarya</taxon>
        <taxon>Ascomycota</taxon>
        <taxon>Pezizomycotina</taxon>
        <taxon>Sordariomycetes</taxon>
        <taxon>Sordariomycetidae</taxon>
        <taxon>Cephalothecales</taxon>
        <taxon>Cephalothecaceae</taxon>
        <taxon>Phialemonium</taxon>
    </lineage>
</organism>
<comment type="caution">
    <text evidence="2">The sequence shown here is derived from an EMBL/GenBank/DDBJ whole genome shotgun (WGS) entry which is preliminary data.</text>
</comment>
<dbReference type="Proteomes" id="UP001586593">
    <property type="component" value="Unassembled WGS sequence"/>
</dbReference>
<reference evidence="2 3" key="1">
    <citation type="journal article" date="2024" name="Commun. Biol.">
        <title>Comparative genomic analysis of thermophilic fungi reveals convergent evolutionary adaptations and gene losses.</title>
        <authorList>
            <person name="Steindorff A.S."/>
            <person name="Aguilar-Pontes M.V."/>
            <person name="Robinson A.J."/>
            <person name="Andreopoulos B."/>
            <person name="LaButti K."/>
            <person name="Kuo A."/>
            <person name="Mondo S."/>
            <person name="Riley R."/>
            <person name="Otillar R."/>
            <person name="Haridas S."/>
            <person name="Lipzen A."/>
            <person name="Grimwood J."/>
            <person name="Schmutz J."/>
            <person name="Clum A."/>
            <person name="Reid I.D."/>
            <person name="Moisan M.C."/>
            <person name="Butler G."/>
            <person name="Nguyen T.T.M."/>
            <person name="Dewar K."/>
            <person name="Conant G."/>
            <person name="Drula E."/>
            <person name="Henrissat B."/>
            <person name="Hansel C."/>
            <person name="Singer S."/>
            <person name="Hutchinson M.I."/>
            <person name="de Vries R.P."/>
            <person name="Natvig D.O."/>
            <person name="Powell A.J."/>
            <person name="Tsang A."/>
            <person name="Grigoriev I.V."/>
        </authorList>
    </citation>
    <scope>NUCLEOTIDE SEQUENCE [LARGE SCALE GENOMIC DNA]</scope>
    <source>
        <strain evidence="2 3">ATCC 24622</strain>
    </source>
</reference>
<gene>
    <name evidence="2" type="ORF">VTK73DRAFT_3449</name>
</gene>
<evidence type="ECO:0000313" key="2">
    <source>
        <dbReference type="EMBL" id="KAL1868869.1"/>
    </source>
</evidence>
<sequence>MEWPTRPSSFESVEDCQSSSCCSIGYPEEPRFERWKPFFSGSGTRSVAAGDDTAERDTRTSRYRVAQEGYNQNPKRPHLSRGHGHGSAPSAIGSSRPPRINSLPVPQARVLPQLRYSLGALLGLTQLCGLITLKPRKIRDLMRCMRRPEVTIARRYLS</sequence>
<keyword evidence="3" id="KW-1185">Reference proteome</keyword>